<dbReference type="InterPro" id="IPR012094">
    <property type="entry name" value="tRNA_Ile_lys_synt"/>
</dbReference>
<dbReference type="Gene3D" id="3.40.50.620">
    <property type="entry name" value="HUPs"/>
    <property type="match status" value="1"/>
</dbReference>
<reference evidence="8 9" key="1">
    <citation type="journal article" date="2011" name="J. Bacteriol.">
        <title>Genome sequence of the mercury-methylating and pleomorphic Desulfovibrio africanus Strain Walvis Bay.</title>
        <authorList>
            <person name="Brown S.D."/>
            <person name="Wall J.D."/>
            <person name="Kucken A.M."/>
            <person name="Gilmour C.C."/>
            <person name="Podar M."/>
            <person name="Brandt C.C."/>
            <person name="Teshima H."/>
            <person name="Detter J.C."/>
            <person name="Han C.S."/>
            <person name="Land M.L."/>
            <person name="Lucas S."/>
            <person name="Han J."/>
            <person name="Pennacchio L."/>
            <person name="Nolan M."/>
            <person name="Pitluck S."/>
            <person name="Woyke T."/>
            <person name="Goodwin L."/>
            <person name="Palumbo A.V."/>
            <person name="Elias D.A."/>
        </authorList>
    </citation>
    <scope>NUCLEOTIDE SEQUENCE [LARGE SCALE GENOMIC DNA]</scope>
    <source>
        <strain evidence="8 9">Walvis Bay</strain>
    </source>
</reference>
<gene>
    <name evidence="6" type="primary">tilS</name>
    <name evidence="8" type="ORF">Desaf_2768</name>
</gene>
<dbReference type="NCBIfam" id="TIGR02432">
    <property type="entry name" value="lysidine_TilS_N"/>
    <property type="match status" value="1"/>
</dbReference>
<dbReference type="GO" id="GO:0006400">
    <property type="term" value="P:tRNA modification"/>
    <property type="evidence" value="ECO:0007669"/>
    <property type="project" value="UniProtKB-UniRule"/>
</dbReference>
<evidence type="ECO:0000256" key="2">
    <source>
        <dbReference type="ARBA" id="ARBA00022694"/>
    </source>
</evidence>
<dbReference type="EC" id="6.3.4.19" evidence="6"/>
<dbReference type="STRING" id="690850.Desaf_2768"/>
<comment type="domain">
    <text evidence="6">The N-terminal region contains the highly conserved SGGXDS motif, predicted to be a P-loop motif involved in ATP binding.</text>
</comment>
<evidence type="ECO:0000313" key="9">
    <source>
        <dbReference type="Proteomes" id="UP000007844"/>
    </source>
</evidence>
<dbReference type="InterPro" id="IPR012795">
    <property type="entry name" value="tRNA_Ile_lys_synt_N"/>
</dbReference>
<evidence type="ECO:0000259" key="7">
    <source>
        <dbReference type="Pfam" id="PF01171"/>
    </source>
</evidence>
<dbReference type="PANTHER" id="PTHR43033">
    <property type="entry name" value="TRNA(ILE)-LYSIDINE SYNTHASE-RELATED"/>
    <property type="match status" value="1"/>
</dbReference>
<comment type="catalytic activity">
    <reaction evidence="5 6">
        <text>cytidine(34) in tRNA(Ile2) + L-lysine + ATP = lysidine(34) in tRNA(Ile2) + AMP + diphosphate + H(+)</text>
        <dbReference type="Rhea" id="RHEA:43744"/>
        <dbReference type="Rhea" id="RHEA-COMP:10625"/>
        <dbReference type="Rhea" id="RHEA-COMP:10670"/>
        <dbReference type="ChEBI" id="CHEBI:15378"/>
        <dbReference type="ChEBI" id="CHEBI:30616"/>
        <dbReference type="ChEBI" id="CHEBI:32551"/>
        <dbReference type="ChEBI" id="CHEBI:33019"/>
        <dbReference type="ChEBI" id="CHEBI:82748"/>
        <dbReference type="ChEBI" id="CHEBI:83665"/>
        <dbReference type="ChEBI" id="CHEBI:456215"/>
        <dbReference type="EC" id="6.3.4.19"/>
    </reaction>
</comment>
<evidence type="ECO:0000256" key="3">
    <source>
        <dbReference type="ARBA" id="ARBA00022741"/>
    </source>
</evidence>
<keyword evidence="2 6" id="KW-0819">tRNA processing</keyword>
<feature type="binding site" evidence="6">
    <location>
        <begin position="43"/>
        <end position="48"/>
    </location>
    <ligand>
        <name>ATP</name>
        <dbReference type="ChEBI" id="CHEBI:30616"/>
    </ligand>
</feature>
<comment type="subcellular location">
    <subcellularLocation>
        <location evidence="6">Cytoplasm</location>
    </subcellularLocation>
</comment>
<dbReference type="RefSeq" id="WP_014260761.1">
    <property type="nucleotide sequence ID" value="NC_016629.1"/>
</dbReference>
<dbReference type="AlphaFoldDB" id="F3Z105"/>
<dbReference type="HAMAP" id="MF_01161">
    <property type="entry name" value="tRNA_Ile_lys_synt"/>
    <property type="match status" value="1"/>
</dbReference>
<keyword evidence="4 6" id="KW-0067">ATP-binding</keyword>
<comment type="function">
    <text evidence="6">Ligates lysine onto the cytidine present at position 34 of the AUA codon-specific tRNA(Ile) that contains the anticodon CAU, in an ATP-dependent manner. Cytidine is converted to lysidine, thus changing the amino acid specificity of the tRNA from methionine to isoleucine.</text>
</comment>
<dbReference type="InterPro" id="IPR014729">
    <property type="entry name" value="Rossmann-like_a/b/a_fold"/>
</dbReference>
<dbReference type="GO" id="GO:0005737">
    <property type="term" value="C:cytoplasm"/>
    <property type="evidence" value="ECO:0007669"/>
    <property type="project" value="UniProtKB-SubCell"/>
</dbReference>
<feature type="domain" description="tRNA(Ile)-lysidine/2-thiocytidine synthase N-terminal" evidence="7">
    <location>
        <begin position="38"/>
        <end position="217"/>
    </location>
</feature>
<dbReference type="CDD" id="cd01992">
    <property type="entry name" value="TilS_N"/>
    <property type="match status" value="1"/>
</dbReference>
<proteinExistence type="inferred from homology"/>
<dbReference type="InterPro" id="IPR011063">
    <property type="entry name" value="TilS/TtcA_N"/>
</dbReference>
<evidence type="ECO:0000256" key="1">
    <source>
        <dbReference type="ARBA" id="ARBA00022598"/>
    </source>
</evidence>
<dbReference type="PANTHER" id="PTHR43033:SF1">
    <property type="entry name" value="TRNA(ILE)-LYSIDINE SYNTHASE-RELATED"/>
    <property type="match status" value="1"/>
</dbReference>
<dbReference type="SUPFAM" id="SSF52402">
    <property type="entry name" value="Adenine nucleotide alpha hydrolases-like"/>
    <property type="match status" value="1"/>
</dbReference>
<name>F3Z105_DESAF</name>
<protein>
    <recommendedName>
        <fullName evidence="6">tRNA(Ile)-lysidine synthase</fullName>
        <ecNumber evidence="6">6.3.4.19</ecNumber>
    </recommendedName>
    <alternativeName>
        <fullName evidence="6">tRNA(Ile)-2-lysyl-cytidine synthase</fullName>
    </alternativeName>
    <alternativeName>
        <fullName evidence="6">tRNA(Ile)-lysidine synthetase</fullName>
    </alternativeName>
</protein>
<dbReference type="GO" id="GO:0005524">
    <property type="term" value="F:ATP binding"/>
    <property type="evidence" value="ECO:0007669"/>
    <property type="project" value="UniProtKB-UniRule"/>
</dbReference>
<sequence length="340" mass="38141">MPPPLRLQDLPPKSARFCLRVERFIRKDLGLDLKGKRLLVALSGGADSTALLYCLRYLAPRMCISLLAAHVDHGLRPESGQDAAYCRELCAAQNVPLYEAKLDVSGLAKQSGMGIEEAGRHARYDFFQKTLVGQNADLLLTAHHLNDLAEDALMRLIRGTGWPELAGMPAYDPQRNLLRPLLLTPGTNLREFLTNIGASWREDPSNTDPAFLRNRVRLDILPLFLRENPNFLESMARLWRIAELDRQFFLEFKTKLDISYDAGGKQFSVPLDALLALHPAIRLRIYKTLLDALASGQVLWKNLLRLDEAVLARRSGSRVQFPGGKQACLERSVLRFCAAS</sequence>
<keyword evidence="3 6" id="KW-0547">Nucleotide-binding</keyword>
<evidence type="ECO:0000256" key="4">
    <source>
        <dbReference type="ARBA" id="ARBA00022840"/>
    </source>
</evidence>
<dbReference type="KEGG" id="daf:Desaf_2768"/>
<keyword evidence="1 6" id="KW-0436">Ligase</keyword>
<evidence type="ECO:0000256" key="5">
    <source>
        <dbReference type="ARBA" id="ARBA00048539"/>
    </source>
</evidence>
<keyword evidence="9" id="KW-1185">Reference proteome</keyword>
<keyword evidence="6" id="KW-0963">Cytoplasm</keyword>
<dbReference type="eggNOG" id="COG0037">
    <property type="taxonomic scope" value="Bacteria"/>
</dbReference>
<organism evidence="8 9">
    <name type="scientific">Desulfocurvibacter africanus subsp. africanus str. Walvis Bay</name>
    <dbReference type="NCBI Taxonomy" id="690850"/>
    <lineage>
        <taxon>Bacteria</taxon>
        <taxon>Pseudomonadati</taxon>
        <taxon>Thermodesulfobacteriota</taxon>
        <taxon>Desulfovibrionia</taxon>
        <taxon>Desulfovibrionales</taxon>
        <taxon>Desulfovibrionaceae</taxon>
        <taxon>Desulfocurvibacter</taxon>
    </lineage>
</organism>
<comment type="similarity">
    <text evidence="6">Belongs to the tRNA(Ile)-lysidine synthase family.</text>
</comment>
<evidence type="ECO:0000313" key="8">
    <source>
        <dbReference type="EMBL" id="EGJ51083.1"/>
    </source>
</evidence>
<dbReference type="HOGENOM" id="CLU_018869_0_0_7"/>
<dbReference type="GO" id="GO:0032267">
    <property type="term" value="F:tRNA(Ile)-lysidine synthase activity"/>
    <property type="evidence" value="ECO:0007669"/>
    <property type="project" value="UniProtKB-EC"/>
</dbReference>
<accession>F3Z105</accession>
<dbReference type="Pfam" id="PF01171">
    <property type="entry name" value="ATP_bind_3"/>
    <property type="match status" value="1"/>
</dbReference>
<dbReference type="EMBL" id="CP003221">
    <property type="protein sequence ID" value="EGJ51083.1"/>
    <property type="molecule type" value="Genomic_DNA"/>
</dbReference>
<evidence type="ECO:0000256" key="6">
    <source>
        <dbReference type="HAMAP-Rule" id="MF_01161"/>
    </source>
</evidence>
<dbReference type="Proteomes" id="UP000007844">
    <property type="component" value="Chromosome"/>
</dbReference>